<dbReference type="GO" id="GO:0006508">
    <property type="term" value="P:proteolysis"/>
    <property type="evidence" value="ECO:0007669"/>
    <property type="project" value="InterPro"/>
</dbReference>
<gene>
    <name evidence="5" type="ORF">RN001_014533</name>
</gene>
<dbReference type="Proteomes" id="UP001353858">
    <property type="component" value="Unassembled WGS sequence"/>
</dbReference>
<proteinExistence type="inferred from homology"/>
<dbReference type="Pfam" id="PF00656">
    <property type="entry name" value="Peptidase_C14"/>
    <property type="match status" value="1"/>
</dbReference>
<evidence type="ECO:0008006" key="7">
    <source>
        <dbReference type="Google" id="ProtNLM"/>
    </source>
</evidence>
<evidence type="ECO:0000313" key="5">
    <source>
        <dbReference type="EMBL" id="KAK4872504.1"/>
    </source>
</evidence>
<dbReference type="PROSITE" id="PS50207">
    <property type="entry name" value="CASPASE_P10"/>
    <property type="match status" value="1"/>
</dbReference>
<evidence type="ECO:0000259" key="4">
    <source>
        <dbReference type="PROSITE" id="PS50208"/>
    </source>
</evidence>
<dbReference type="PRINTS" id="PR00376">
    <property type="entry name" value="IL1BCENZYME"/>
</dbReference>
<sequence>MEGTSQNVEPTSFNKHRPLEDYYPMTQKKIGKVYIFNQITFNEGGLQTKYAIIKDCYDIQEVFQSLKFDVKCYSDLSYKDILKKQLKIANANFSNYGCLIIFVLTHGRNGKLCAADTDYYPDVYWNSFNKSSTLIHKPKLIFIQAPSDEADEDLRMQPVRAVPKTYFIPEVPDVLLMYSCFDMFISWRSLVTGSSFIQCLCKEFQERAENTDALTILTFINRAMSLDFAKSLNGTGKGSRNAVITVSTLNKMLYFGSINK</sequence>
<name>A0AAN7SBP4_9COLE</name>
<dbReference type="GO" id="GO:0004197">
    <property type="term" value="F:cysteine-type endopeptidase activity"/>
    <property type="evidence" value="ECO:0007669"/>
    <property type="project" value="InterPro"/>
</dbReference>
<dbReference type="SMART" id="SM00115">
    <property type="entry name" value="CASc"/>
    <property type="match status" value="1"/>
</dbReference>
<dbReference type="GO" id="GO:0006915">
    <property type="term" value="P:apoptotic process"/>
    <property type="evidence" value="ECO:0007669"/>
    <property type="project" value="TreeGrafter"/>
</dbReference>
<evidence type="ECO:0000256" key="1">
    <source>
        <dbReference type="ARBA" id="ARBA00010134"/>
    </source>
</evidence>
<dbReference type="InterPro" id="IPR002398">
    <property type="entry name" value="Pept_C14"/>
</dbReference>
<dbReference type="InterPro" id="IPR002138">
    <property type="entry name" value="Pept_C14_p10"/>
</dbReference>
<dbReference type="SUPFAM" id="SSF52129">
    <property type="entry name" value="Caspase-like"/>
    <property type="match status" value="1"/>
</dbReference>
<reference evidence="6" key="1">
    <citation type="submission" date="2023-01" db="EMBL/GenBank/DDBJ databases">
        <title>Key to firefly adult light organ development and bioluminescence: homeobox transcription factors regulate luciferase expression and transportation to peroxisome.</title>
        <authorList>
            <person name="Fu X."/>
        </authorList>
    </citation>
    <scope>NUCLEOTIDE SEQUENCE [LARGE SCALE GENOMIC DNA]</scope>
</reference>
<keyword evidence="6" id="KW-1185">Reference proteome</keyword>
<dbReference type="InterPro" id="IPR001309">
    <property type="entry name" value="Pept_C14_p20"/>
</dbReference>
<protein>
    <recommendedName>
        <fullName evidence="7">Caspase family p20 domain-containing protein</fullName>
    </recommendedName>
</protein>
<dbReference type="EMBL" id="JARPUR010000007">
    <property type="protein sequence ID" value="KAK4872504.1"/>
    <property type="molecule type" value="Genomic_DNA"/>
</dbReference>
<feature type="domain" description="Caspase family p20" evidence="4">
    <location>
        <begin position="29"/>
        <end position="145"/>
    </location>
</feature>
<accession>A0AAN7SBP4</accession>
<dbReference type="InterPro" id="IPR011600">
    <property type="entry name" value="Pept_C14_caspase"/>
</dbReference>
<organism evidence="5 6">
    <name type="scientific">Aquatica leii</name>
    <dbReference type="NCBI Taxonomy" id="1421715"/>
    <lineage>
        <taxon>Eukaryota</taxon>
        <taxon>Metazoa</taxon>
        <taxon>Ecdysozoa</taxon>
        <taxon>Arthropoda</taxon>
        <taxon>Hexapoda</taxon>
        <taxon>Insecta</taxon>
        <taxon>Pterygota</taxon>
        <taxon>Neoptera</taxon>
        <taxon>Endopterygota</taxon>
        <taxon>Coleoptera</taxon>
        <taxon>Polyphaga</taxon>
        <taxon>Elateriformia</taxon>
        <taxon>Elateroidea</taxon>
        <taxon>Lampyridae</taxon>
        <taxon>Luciolinae</taxon>
        <taxon>Aquatica</taxon>
    </lineage>
</organism>
<comment type="caution">
    <text evidence="5">The sequence shown here is derived from an EMBL/GenBank/DDBJ whole genome shotgun (WGS) entry which is preliminary data.</text>
</comment>
<dbReference type="PROSITE" id="PS50208">
    <property type="entry name" value="CASPASE_P20"/>
    <property type="match status" value="1"/>
</dbReference>
<evidence type="ECO:0000256" key="2">
    <source>
        <dbReference type="RuleBase" id="RU003971"/>
    </source>
</evidence>
<dbReference type="PANTHER" id="PTHR10454">
    <property type="entry name" value="CASPASE"/>
    <property type="match status" value="1"/>
</dbReference>
<dbReference type="InterPro" id="IPR029030">
    <property type="entry name" value="Caspase-like_dom_sf"/>
</dbReference>
<dbReference type="PANTHER" id="PTHR10454:SF232">
    <property type="entry name" value="AT03047P-RELATED"/>
    <property type="match status" value="1"/>
</dbReference>
<feature type="domain" description="Caspase family p10" evidence="3">
    <location>
        <begin position="164"/>
        <end position="257"/>
    </location>
</feature>
<dbReference type="GO" id="GO:0043525">
    <property type="term" value="P:positive regulation of neuron apoptotic process"/>
    <property type="evidence" value="ECO:0007669"/>
    <property type="project" value="TreeGrafter"/>
</dbReference>
<evidence type="ECO:0000313" key="6">
    <source>
        <dbReference type="Proteomes" id="UP001353858"/>
    </source>
</evidence>
<dbReference type="GO" id="GO:0005737">
    <property type="term" value="C:cytoplasm"/>
    <property type="evidence" value="ECO:0007669"/>
    <property type="project" value="TreeGrafter"/>
</dbReference>
<dbReference type="Gene3D" id="3.40.50.1460">
    <property type="match status" value="1"/>
</dbReference>
<dbReference type="InterPro" id="IPR015917">
    <property type="entry name" value="Pept_C14A"/>
</dbReference>
<comment type="similarity">
    <text evidence="1 2">Belongs to the peptidase C14A family.</text>
</comment>
<evidence type="ECO:0000259" key="3">
    <source>
        <dbReference type="PROSITE" id="PS50207"/>
    </source>
</evidence>
<dbReference type="AlphaFoldDB" id="A0AAN7SBP4"/>